<geneLocation type="plasmid" evidence="2 4">
    <name>2</name>
</geneLocation>
<dbReference type="GeneID" id="9421386"/>
<dbReference type="AlphaFoldDB" id="D8JC32"/>
<dbReference type="Proteomes" id="UP000011645">
    <property type="component" value="Unassembled WGS sequence"/>
</dbReference>
<dbReference type="EMBL" id="AOHV01000020">
    <property type="protein sequence ID" value="ELY38624.1"/>
    <property type="molecule type" value="Genomic_DNA"/>
</dbReference>
<organism evidence="2 4">
    <name type="scientific">Halalkalicoccus jeotgali (strain DSM 18796 / CECT 7217 / JCM 14584 / KCTC 4019 / B3)</name>
    <dbReference type="NCBI Taxonomy" id="795797"/>
    <lineage>
        <taxon>Archaea</taxon>
        <taxon>Methanobacteriati</taxon>
        <taxon>Methanobacteriota</taxon>
        <taxon>Stenosarchaea group</taxon>
        <taxon>Halobacteria</taxon>
        <taxon>Halobacteriales</taxon>
        <taxon>Halococcaceae</taxon>
        <taxon>Halalkalicoccus</taxon>
    </lineage>
</organism>
<dbReference type="KEGG" id="hje:HacjB3_17983"/>
<gene>
    <name evidence="2" type="ordered locus">HacjB3_17983</name>
    <name evidence="3" type="ORF">C497_06779</name>
</gene>
<name>D8JC32_HALJB</name>
<sequence>MLERQDGLTALIVLFLTVGMLTSFSVGVGAAEPTTDDLDDAIDDVGSYEYETETNSTSVIVQNGETQETSSEAVGNGVVDITDEKMKQITSTKTTGESALEGDRIETQVYLVDGTYYTATTVPGEDTEWIQMDVPENAGVAGGPLAEYTSLLNASDVETVDREDLNGTETYVLELDVDMDAYLEEMTSELNTTNNSMDANDTAMNSATSGSLDGLTQEMTMTLWINTETDLPIKSELVTETSMDGLGASDANNTSEAAGEIESIDTTTTQTTHYEAYNEPVDIDLPEEAENAQNLDEQLAELETGLAENNSSNIDEGDVNDSDAEELSEEATENDC</sequence>
<dbReference type="PATRIC" id="fig|795797.18.peg.3506"/>
<evidence type="ECO:0000256" key="1">
    <source>
        <dbReference type="SAM" id="MobiDB-lite"/>
    </source>
</evidence>
<dbReference type="Gene3D" id="2.50.20.20">
    <property type="match status" value="1"/>
</dbReference>
<evidence type="ECO:0000313" key="4">
    <source>
        <dbReference type="Proteomes" id="UP000000390"/>
    </source>
</evidence>
<dbReference type="Proteomes" id="UP000000390">
    <property type="component" value="Plasmid 2"/>
</dbReference>
<dbReference type="OrthoDB" id="386455at2157"/>
<evidence type="ECO:0000313" key="5">
    <source>
        <dbReference type="Proteomes" id="UP000011645"/>
    </source>
</evidence>
<dbReference type="HOGENOM" id="CLU_825400_0_0_2"/>
<evidence type="ECO:0000313" key="3">
    <source>
        <dbReference type="EMBL" id="ELY38624.1"/>
    </source>
</evidence>
<keyword evidence="5" id="KW-1185">Reference proteome</keyword>
<protein>
    <submittedName>
        <fullName evidence="2">Uncharacterized protein</fullName>
    </submittedName>
</protein>
<evidence type="ECO:0000313" key="2">
    <source>
        <dbReference type="EMBL" id="ADJ16939.1"/>
    </source>
</evidence>
<accession>D8JC32</accession>
<keyword evidence="2" id="KW-0614">Plasmid</keyword>
<dbReference type="eggNOG" id="arCOG06249">
    <property type="taxonomic scope" value="Archaea"/>
</dbReference>
<feature type="compositionally biased region" description="Acidic residues" evidence="1">
    <location>
        <begin position="315"/>
        <end position="336"/>
    </location>
</feature>
<dbReference type="RefSeq" id="WP_008415486.1">
    <property type="nucleotide sequence ID" value="NC_014299.1"/>
</dbReference>
<proteinExistence type="predicted"/>
<reference evidence="2 4" key="1">
    <citation type="journal article" date="2010" name="J. Bacteriol.">
        <title>Complete genome sequence of Halalkalicoccus jeotgali B3(T), an extremely halophilic archaeon.</title>
        <authorList>
            <person name="Roh S.W."/>
            <person name="Nam Y.D."/>
            <person name="Nam S.H."/>
            <person name="Choi S.H."/>
            <person name="Park H.S."/>
            <person name="Bae J.W."/>
        </authorList>
    </citation>
    <scope>NUCLEOTIDE SEQUENCE [LARGE SCALE GENOMIC DNA]</scope>
    <source>
        <strain evidence="2">B3</strain>
        <strain evidence="4">DSM 18796 / CECT 7217 / JCM 14584 / KCTC 4019 / B3</strain>
        <plasmid evidence="4">2</plasmid>
    </source>
</reference>
<reference evidence="3 5" key="2">
    <citation type="journal article" date="2014" name="PLoS Genet.">
        <title>Phylogenetically driven sequencing of extremely halophilic archaea reveals strategies for static and dynamic osmo-response.</title>
        <authorList>
            <person name="Becker E.A."/>
            <person name="Seitzer P.M."/>
            <person name="Tritt A."/>
            <person name="Larsen D."/>
            <person name="Krusor M."/>
            <person name="Yao A.I."/>
            <person name="Wu D."/>
            <person name="Madern D."/>
            <person name="Eisen J.A."/>
            <person name="Darling A.E."/>
            <person name="Facciotti M.T."/>
        </authorList>
    </citation>
    <scope>NUCLEOTIDE SEQUENCE [LARGE SCALE GENOMIC DNA]</scope>
    <source>
        <strain evidence="3">B3</strain>
        <strain evidence="5">DSM 18796 / CECT 7217 / JCM 14584 / KCTC 4019 / B3</strain>
    </source>
</reference>
<dbReference type="EMBL" id="CP002064">
    <property type="protein sequence ID" value="ADJ16939.1"/>
    <property type="molecule type" value="Genomic_DNA"/>
</dbReference>
<feature type="region of interest" description="Disordered" evidence="1">
    <location>
        <begin position="302"/>
        <end position="336"/>
    </location>
</feature>